<gene>
    <name evidence="3" type="ORF">CN611_07460</name>
</gene>
<dbReference type="Pfam" id="PF14265">
    <property type="entry name" value="DUF4355"/>
    <property type="match status" value="1"/>
</dbReference>
<accession>A0A2A8BSS5</accession>
<dbReference type="EMBL" id="NUDL01000020">
    <property type="protein sequence ID" value="PEM57639.1"/>
    <property type="molecule type" value="Genomic_DNA"/>
</dbReference>
<evidence type="ECO:0000313" key="4">
    <source>
        <dbReference type="Proteomes" id="UP000220621"/>
    </source>
</evidence>
<evidence type="ECO:0008006" key="5">
    <source>
        <dbReference type="Google" id="ProtNLM"/>
    </source>
</evidence>
<organism evidence="3 4">
    <name type="scientific">Bacillus wiedmannii</name>
    <dbReference type="NCBI Taxonomy" id="1890302"/>
    <lineage>
        <taxon>Bacteria</taxon>
        <taxon>Bacillati</taxon>
        <taxon>Bacillota</taxon>
        <taxon>Bacilli</taxon>
        <taxon>Bacillales</taxon>
        <taxon>Bacillaceae</taxon>
        <taxon>Bacillus</taxon>
        <taxon>Bacillus cereus group</taxon>
    </lineage>
</organism>
<feature type="region of interest" description="Disordered" evidence="2">
    <location>
        <begin position="163"/>
        <end position="189"/>
    </location>
</feature>
<name>A0A2A8BSS5_9BACI</name>
<feature type="compositionally biased region" description="Acidic residues" evidence="2">
    <location>
        <begin position="29"/>
        <end position="44"/>
    </location>
</feature>
<proteinExistence type="predicted"/>
<keyword evidence="1" id="KW-0175">Coiled coil</keyword>
<sequence>MTKFIIASSFAPMLRLSDLKHGLQFFSEEPTEPEVTEPTDPEVTEPEKTEPKMYTEEELQAKVNKAAANIRKQEAAKAAKEARQKGMTEQEKLLDEMREYKAQLADANKRARRSELKDTTIGHLTKLNYGAGFADFVMGDDEEGLEERVIKFNTEMEKEIERRVKSALGSKTPEKAKEPQKVPEKDKVEEAFLKGLA</sequence>
<dbReference type="RefSeq" id="WP_098102099.1">
    <property type="nucleotide sequence ID" value="NZ_NUDL01000020.1"/>
</dbReference>
<evidence type="ECO:0000313" key="3">
    <source>
        <dbReference type="EMBL" id="PEM57639.1"/>
    </source>
</evidence>
<feature type="coiled-coil region" evidence="1">
    <location>
        <begin position="56"/>
        <end position="117"/>
    </location>
</feature>
<feature type="compositionally biased region" description="Basic and acidic residues" evidence="2">
    <location>
        <begin position="45"/>
        <end position="54"/>
    </location>
</feature>
<feature type="compositionally biased region" description="Basic and acidic residues" evidence="2">
    <location>
        <begin position="172"/>
        <end position="189"/>
    </location>
</feature>
<evidence type="ECO:0000256" key="2">
    <source>
        <dbReference type="SAM" id="MobiDB-lite"/>
    </source>
</evidence>
<comment type="caution">
    <text evidence="3">The sequence shown here is derived from an EMBL/GenBank/DDBJ whole genome shotgun (WGS) entry which is preliminary data.</text>
</comment>
<reference evidence="3 4" key="1">
    <citation type="submission" date="2017-09" db="EMBL/GenBank/DDBJ databases">
        <title>Large-scale bioinformatics analysis of Bacillus genomes uncovers conserved roles of natural products in bacterial physiology.</title>
        <authorList>
            <consortium name="Agbiome Team Llc"/>
            <person name="Bleich R.M."/>
            <person name="Grubbs K.J."/>
            <person name="Santa Maria K.C."/>
            <person name="Allen S.E."/>
            <person name="Farag S."/>
            <person name="Shank E.A."/>
            <person name="Bowers A."/>
        </authorList>
    </citation>
    <scope>NUCLEOTIDE SEQUENCE [LARGE SCALE GENOMIC DNA]</scope>
    <source>
        <strain evidence="3 4">AFS010764</strain>
    </source>
</reference>
<dbReference type="Proteomes" id="UP000220621">
    <property type="component" value="Unassembled WGS sequence"/>
</dbReference>
<dbReference type="InterPro" id="IPR025580">
    <property type="entry name" value="Gp46"/>
</dbReference>
<protein>
    <recommendedName>
        <fullName evidence="5">DUF4355 domain-containing protein</fullName>
    </recommendedName>
</protein>
<evidence type="ECO:0000256" key="1">
    <source>
        <dbReference type="SAM" id="Coils"/>
    </source>
</evidence>
<dbReference type="AlphaFoldDB" id="A0A2A8BSS5"/>
<feature type="region of interest" description="Disordered" evidence="2">
    <location>
        <begin position="26"/>
        <end position="54"/>
    </location>
</feature>